<proteinExistence type="predicted"/>
<dbReference type="Pfam" id="PF13568">
    <property type="entry name" value="OMP_b-brl_2"/>
    <property type="match status" value="1"/>
</dbReference>
<dbReference type="EMBL" id="JACSIT010000040">
    <property type="protein sequence ID" value="MBC6992909.1"/>
    <property type="molecule type" value="Genomic_DNA"/>
</dbReference>
<dbReference type="RefSeq" id="WP_187465037.1">
    <property type="nucleotide sequence ID" value="NZ_JACSIT010000040.1"/>
</dbReference>
<comment type="caution">
    <text evidence="3">The sequence shown here is derived from an EMBL/GenBank/DDBJ whole genome shotgun (WGS) entry which is preliminary data.</text>
</comment>
<name>A0A923PGL8_9BACT</name>
<evidence type="ECO:0000259" key="2">
    <source>
        <dbReference type="Pfam" id="PF13568"/>
    </source>
</evidence>
<keyword evidence="1" id="KW-0732">Signal</keyword>
<evidence type="ECO:0000256" key="1">
    <source>
        <dbReference type="SAM" id="SignalP"/>
    </source>
</evidence>
<dbReference type="AlphaFoldDB" id="A0A923PGL8"/>
<dbReference type="Proteomes" id="UP000650081">
    <property type="component" value="Unassembled WGS sequence"/>
</dbReference>
<feature type="domain" description="Outer membrane protein beta-barrel" evidence="2">
    <location>
        <begin position="20"/>
        <end position="254"/>
    </location>
</feature>
<keyword evidence="4" id="KW-1185">Reference proteome</keyword>
<dbReference type="InterPro" id="IPR025665">
    <property type="entry name" value="Beta-barrel_OMP_2"/>
</dbReference>
<evidence type="ECO:0000313" key="4">
    <source>
        <dbReference type="Proteomes" id="UP000650081"/>
    </source>
</evidence>
<sequence length="292" mass="32204">MRPTFLLCLVFLLTSAGVRAQEFSGGFRAGLNFNSFDGPAEQSADGTVSYESFQRTTGFHVGATFALAFTDLFGFKADLLYSQKGGQIDYEGPSYFYLYSNPDDLQGDIIFGQRTSEHDIINSYIDVPVTAYFKLGKLELEGGVSAGFLVASRVSGADTYQTNTFGLENDIIFSVEGNYFRDLAGGGGVISRSTTPLPRTDVLPPDVISAFYNSDRDEPRYRRYDFGLIAGASYFLNSGLYFGVRYQHGLTDLSRDENDLRLTNEDRVGGRAFNAGDEDFSRSIQASVGFRF</sequence>
<evidence type="ECO:0000313" key="3">
    <source>
        <dbReference type="EMBL" id="MBC6992909.1"/>
    </source>
</evidence>
<feature type="signal peptide" evidence="1">
    <location>
        <begin position="1"/>
        <end position="20"/>
    </location>
</feature>
<gene>
    <name evidence="3" type="ORF">H9S92_01920</name>
</gene>
<accession>A0A923PGL8</accession>
<organism evidence="3 4">
    <name type="scientific">Neolewinella lacunae</name>
    <dbReference type="NCBI Taxonomy" id="1517758"/>
    <lineage>
        <taxon>Bacteria</taxon>
        <taxon>Pseudomonadati</taxon>
        <taxon>Bacteroidota</taxon>
        <taxon>Saprospiria</taxon>
        <taxon>Saprospirales</taxon>
        <taxon>Lewinellaceae</taxon>
        <taxon>Neolewinella</taxon>
    </lineage>
</organism>
<feature type="chain" id="PRO_5036826990" evidence="1">
    <location>
        <begin position="21"/>
        <end position="292"/>
    </location>
</feature>
<reference evidence="3" key="1">
    <citation type="submission" date="2020-08" db="EMBL/GenBank/DDBJ databases">
        <title>Lewinella bacteria from marine environments.</title>
        <authorList>
            <person name="Zhong Y."/>
        </authorList>
    </citation>
    <scope>NUCLEOTIDE SEQUENCE</scope>
    <source>
        <strain evidence="3">KCTC 42187</strain>
    </source>
</reference>
<protein>
    <submittedName>
        <fullName evidence="3">PorT family protein</fullName>
    </submittedName>
</protein>